<name>A0A809RBL1_9BACT</name>
<protein>
    <submittedName>
        <fullName evidence="1">Type II site-specific deoxyribonuclease BsobI</fullName>
    </submittedName>
</protein>
<dbReference type="CDD" id="cd22315">
    <property type="entry name" value="BsoBI-like"/>
    <property type="match status" value="1"/>
</dbReference>
<dbReference type="Proteomes" id="UP000662873">
    <property type="component" value="Chromosome"/>
</dbReference>
<dbReference type="GO" id="GO:0009307">
    <property type="term" value="P:DNA restriction-modification system"/>
    <property type="evidence" value="ECO:0007669"/>
    <property type="project" value="InterPro"/>
</dbReference>
<reference evidence="1" key="1">
    <citation type="journal article" name="DNA Res.">
        <title>The physiological potential of anammox bacteria as revealed by their core genome structure.</title>
        <authorList>
            <person name="Okubo T."/>
            <person name="Toyoda A."/>
            <person name="Fukuhara K."/>
            <person name="Uchiyama I."/>
            <person name="Harigaya Y."/>
            <person name="Kuroiwa M."/>
            <person name="Suzuki T."/>
            <person name="Murakami Y."/>
            <person name="Suwa Y."/>
            <person name="Takami H."/>
        </authorList>
    </citation>
    <scope>NUCLEOTIDE SEQUENCE</scope>
    <source>
        <strain evidence="1">317325-2</strain>
    </source>
</reference>
<evidence type="ECO:0000313" key="1">
    <source>
        <dbReference type="EMBL" id="BBO24830.1"/>
    </source>
</evidence>
<dbReference type="Gene3D" id="3.40.91.10">
    <property type="match status" value="1"/>
</dbReference>
<dbReference type="KEGG" id="npy:NPRO_24250"/>
<dbReference type="InterPro" id="IPR043091">
    <property type="entry name" value="Restr_endonucII_AvaI/BsoBI_hel"/>
</dbReference>
<dbReference type="EMBL" id="AP021858">
    <property type="protein sequence ID" value="BBO24830.1"/>
    <property type="molecule type" value="Genomic_DNA"/>
</dbReference>
<accession>A0A809RBL1</accession>
<dbReference type="GO" id="GO:0009036">
    <property type="term" value="F:type II site-specific deoxyribonuclease activity"/>
    <property type="evidence" value="ECO:0007669"/>
    <property type="project" value="InterPro"/>
</dbReference>
<gene>
    <name evidence="1" type="ORF">NPRO_24250</name>
</gene>
<dbReference type="AlphaFoldDB" id="A0A809RBL1"/>
<sequence>MLQMWVDHVKCAADLRTELSETIRGFEDQIQQKTKKAAPYLDNLKALVHALATEDDPYTLYLRAEFRSAIIAACLISNKSAGHLVGAALDKIVEDSLVKLKANDPEWKEVLVSRAALTWGDALGGSMRNLVGQQAEAGFLDRLVAILRAKGLSPNVGTSTGGKVNSVSWGTRIVFLNRTCGIVRNNIDAVLTDATAGQPNLDDPSVYIACGELKGGIDPAGADEHWKTARTALDRIRDQFKTEGYAPKLFFVGAAIESAMADEIFQRLKDGLLSHAANLTKPAQVTDLCEWLIGL</sequence>
<dbReference type="Gene3D" id="1.10.238.90">
    <property type="entry name" value="Restriction endonuclease BsobI, helical domain"/>
    <property type="match status" value="1"/>
</dbReference>
<dbReference type="Pfam" id="PF09194">
    <property type="entry name" value="Endonuc-BsobI"/>
    <property type="match status" value="2"/>
</dbReference>
<dbReference type="GO" id="GO:0003677">
    <property type="term" value="F:DNA binding"/>
    <property type="evidence" value="ECO:0007669"/>
    <property type="project" value="InterPro"/>
</dbReference>
<proteinExistence type="predicted"/>
<dbReference type="InterPro" id="IPR011335">
    <property type="entry name" value="Restrct_endonuc-II-like"/>
</dbReference>
<dbReference type="SUPFAM" id="SSF52980">
    <property type="entry name" value="Restriction endonuclease-like"/>
    <property type="match status" value="1"/>
</dbReference>
<organism evidence="1 2">
    <name type="scientific">Candidatus Nitrosymbiomonas proteolyticus</name>
    <dbReference type="NCBI Taxonomy" id="2608984"/>
    <lineage>
        <taxon>Bacteria</taxon>
        <taxon>Bacillati</taxon>
        <taxon>Armatimonadota</taxon>
        <taxon>Armatimonadota incertae sedis</taxon>
        <taxon>Candidatus Nitrosymbiomonas</taxon>
    </lineage>
</organism>
<evidence type="ECO:0000313" key="2">
    <source>
        <dbReference type="Proteomes" id="UP000662873"/>
    </source>
</evidence>
<dbReference type="InterPro" id="IPR015277">
    <property type="entry name" value="Restrct_endonuc_II_AvaI/BsoBI"/>
</dbReference>